<dbReference type="SUPFAM" id="SSF46946">
    <property type="entry name" value="S13-like H2TH domain"/>
    <property type="match status" value="1"/>
</dbReference>
<dbReference type="GO" id="GO:0008270">
    <property type="term" value="F:zinc ion binding"/>
    <property type="evidence" value="ECO:0007669"/>
    <property type="project" value="UniProtKB-UniRule"/>
</dbReference>
<comment type="catalytic activity">
    <reaction evidence="1 15">
        <text>Hydrolysis of DNA containing ring-opened 7-methylguanine residues, releasing 2,6-diamino-4-hydroxy-5-(N-methyl)formamidopyrimidine.</text>
        <dbReference type="EC" id="3.2.2.23"/>
    </reaction>
</comment>
<evidence type="ECO:0000256" key="15">
    <source>
        <dbReference type="HAMAP-Rule" id="MF_00103"/>
    </source>
</evidence>
<dbReference type="Gene3D" id="1.10.8.50">
    <property type="match status" value="1"/>
</dbReference>
<feature type="active site" description="Proton donor" evidence="15">
    <location>
        <position position="3"/>
    </location>
</feature>
<dbReference type="CDD" id="cd08966">
    <property type="entry name" value="EcFpg-like_N"/>
    <property type="match status" value="1"/>
</dbReference>
<dbReference type="OrthoDB" id="9800855at2"/>
<dbReference type="EMBL" id="SNXI01000018">
    <property type="protein sequence ID" value="TDP29047.1"/>
    <property type="molecule type" value="Genomic_DNA"/>
</dbReference>
<evidence type="ECO:0000256" key="13">
    <source>
        <dbReference type="ARBA" id="ARBA00023295"/>
    </source>
</evidence>
<dbReference type="PANTHER" id="PTHR22993">
    <property type="entry name" value="FORMAMIDOPYRIMIDINE-DNA GLYCOSYLASE"/>
    <property type="match status" value="1"/>
</dbReference>
<dbReference type="SUPFAM" id="SSF81624">
    <property type="entry name" value="N-terminal domain of MutM-like DNA repair proteins"/>
    <property type="match status" value="1"/>
</dbReference>
<evidence type="ECO:0000256" key="10">
    <source>
        <dbReference type="ARBA" id="ARBA00023204"/>
    </source>
</evidence>
<evidence type="ECO:0000256" key="14">
    <source>
        <dbReference type="ARBA" id="ARBA00044632"/>
    </source>
</evidence>
<keyword evidence="19" id="KW-1185">Reference proteome</keyword>
<dbReference type="Pfam" id="PF06827">
    <property type="entry name" value="zf-FPG_IleRS"/>
    <property type="match status" value="1"/>
</dbReference>
<comment type="cofactor">
    <cofactor evidence="15">
        <name>Zn(2+)</name>
        <dbReference type="ChEBI" id="CHEBI:29105"/>
    </cofactor>
    <text evidence="15">Binds 1 zinc ion per subunit.</text>
</comment>
<accession>A0A4R6P2R5</accession>
<evidence type="ECO:0000256" key="11">
    <source>
        <dbReference type="ARBA" id="ARBA00023239"/>
    </source>
</evidence>
<keyword evidence="8 15" id="KW-0862">Zinc</keyword>
<feature type="binding site" evidence="15">
    <location>
        <position position="109"/>
    </location>
    <ligand>
        <name>DNA</name>
        <dbReference type="ChEBI" id="CHEBI:16991"/>
    </ligand>
</feature>
<feature type="active site" description="Schiff-base intermediate with DNA" evidence="15">
    <location>
        <position position="2"/>
    </location>
</feature>
<name>A0A4R6P2R5_9GAMM</name>
<evidence type="ECO:0000256" key="9">
    <source>
        <dbReference type="ARBA" id="ARBA00023125"/>
    </source>
</evidence>
<feature type="binding site" evidence="15">
    <location>
        <position position="154"/>
    </location>
    <ligand>
        <name>DNA</name>
        <dbReference type="ChEBI" id="CHEBI:16991"/>
    </ligand>
</feature>
<evidence type="ECO:0000256" key="8">
    <source>
        <dbReference type="ARBA" id="ARBA00022833"/>
    </source>
</evidence>
<dbReference type="NCBIfam" id="TIGR00577">
    <property type="entry name" value="fpg"/>
    <property type="match status" value="1"/>
</dbReference>
<dbReference type="RefSeq" id="WP_133540471.1">
    <property type="nucleotide sequence ID" value="NZ_SNXI01000018.1"/>
</dbReference>
<dbReference type="Pfam" id="PF01149">
    <property type="entry name" value="Fapy_DNA_glyco"/>
    <property type="match status" value="1"/>
</dbReference>
<dbReference type="AlphaFoldDB" id="A0A4R6P2R5"/>
<dbReference type="InterPro" id="IPR000214">
    <property type="entry name" value="Znf_DNA_glyclase/AP_lyase"/>
</dbReference>
<feature type="active site" description="Proton donor; for delta-elimination activity" evidence="15">
    <location>
        <position position="263"/>
    </location>
</feature>
<evidence type="ECO:0000313" key="18">
    <source>
        <dbReference type="EMBL" id="TDP29047.1"/>
    </source>
</evidence>
<dbReference type="NCBIfam" id="NF002211">
    <property type="entry name" value="PRK01103.1"/>
    <property type="match status" value="1"/>
</dbReference>
<dbReference type="Pfam" id="PF06831">
    <property type="entry name" value="H2TH"/>
    <property type="match status" value="1"/>
</dbReference>
<evidence type="ECO:0000256" key="2">
    <source>
        <dbReference type="ARBA" id="ARBA00009409"/>
    </source>
</evidence>
<sequence>MPELPEVEVSRLGISPHIENKLITAIRVHDARLRWPVPEAVQQVTQQRLISVKRRAKYLLLETAAGTLILHLGMSGKLRVVPASTTLKKHDHIEIEFEHGQVLRLNDPRRFGALLFHDQSQSPINAHELLARLGPEPLTDEFTANYLFNCSRGRKQAIKTFIMDNHVVVGVGNIYANEALFKAGINPKRQAGKVSKARYQQLVPLIKQTLQEAIAQGGTTLRDFTNVDGSPGYFAQQLMVYGRGGKRCMQCQSELKEIRLGQRSTVYCTQCQR</sequence>
<dbReference type="GO" id="GO:0034039">
    <property type="term" value="F:8-oxo-7,8-dihydroguanine DNA N-glycosylase activity"/>
    <property type="evidence" value="ECO:0007669"/>
    <property type="project" value="TreeGrafter"/>
</dbReference>
<evidence type="ECO:0000256" key="6">
    <source>
        <dbReference type="ARBA" id="ARBA00022771"/>
    </source>
</evidence>
<evidence type="ECO:0000259" key="16">
    <source>
        <dbReference type="PROSITE" id="PS51066"/>
    </source>
</evidence>
<comment type="subunit">
    <text evidence="3 15">Monomer.</text>
</comment>
<dbReference type="PROSITE" id="PS51066">
    <property type="entry name" value="ZF_FPG_2"/>
    <property type="match status" value="1"/>
</dbReference>
<dbReference type="GO" id="GO:0140078">
    <property type="term" value="F:class I DNA-(apurinic or apyrimidinic site) endonuclease activity"/>
    <property type="evidence" value="ECO:0007669"/>
    <property type="project" value="UniProtKB-EC"/>
</dbReference>
<evidence type="ECO:0000256" key="5">
    <source>
        <dbReference type="ARBA" id="ARBA00022763"/>
    </source>
</evidence>
<comment type="similarity">
    <text evidence="2 15">Belongs to the FPG family.</text>
</comment>
<dbReference type="FunFam" id="1.10.8.50:FF:000003">
    <property type="entry name" value="Formamidopyrimidine-DNA glycosylase"/>
    <property type="match status" value="1"/>
</dbReference>
<dbReference type="PANTHER" id="PTHR22993:SF9">
    <property type="entry name" value="FORMAMIDOPYRIMIDINE-DNA GLYCOSYLASE"/>
    <property type="match status" value="1"/>
</dbReference>
<evidence type="ECO:0000256" key="4">
    <source>
        <dbReference type="ARBA" id="ARBA00022723"/>
    </source>
</evidence>
<dbReference type="GO" id="GO:0006284">
    <property type="term" value="P:base-excision repair"/>
    <property type="evidence" value="ECO:0007669"/>
    <property type="project" value="InterPro"/>
</dbReference>
<dbReference type="InterPro" id="IPR012319">
    <property type="entry name" value="FPG_cat"/>
</dbReference>
<dbReference type="InterPro" id="IPR035937">
    <property type="entry name" value="FPG_N"/>
</dbReference>
<proteinExistence type="inferred from homology"/>
<keyword evidence="11 15" id="KW-0456">Lyase</keyword>
<evidence type="ECO:0000259" key="17">
    <source>
        <dbReference type="PROSITE" id="PS51068"/>
    </source>
</evidence>
<dbReference type="PROSITE" id="PS51068">
    <property type="entry name" value="FPG_CAT"/>
    <property type="match status" value="1"/>
</dbReference>
<dbReference type="Proteomes" id="UP000295531">
    <property type="component" value="Unassembled WGS sequence"/>
</dbReference>
<dbReference type="InterPro" id="IPR010979">
    <property type="entry name" value="Ribosomal_uS13-like_H2TH"/>
</dbReference>
<feature type="active site" description="Proton donor; for beta-elimination activity" evidence="15">
    <location>
        <position position="57"/>
    </location>
</feature>
<evidence type="ECO:0000256" key="7">
    <source>
        <dbReference type="ARBA" id="ARBA00022801"/>
    </source>
</evidence>
<comment type="caution">
    <text evidence="18">The sequence shown here is derived from an EMBL/GenBank/DDBJ whole genome shotgun (WGS) entry which is preliminary data.</text>
</comment>
<dbReference type="HAMAP" id="MF_00103">
    <property type="entry name" value="Fapy_DNA_glycosyl"/>
    <property type="match status" value="1"/>
</dbReference>
<keyword evidence="10 15" id="KW-0234">DNA repair</keyword>
<keyword evidence="9 15" id="KW-0238">DNA-binding</keyword>
<feature type="domain" description="FPG-type" evidence="16">
    <location>
        <begin position="239"/>
        <end position="273"/>
    </location>
</feature>
<dbReference type="GO" id="GO:0003684">
    <property type="term" value="F:damaged DNA binding"/>
    <property type="evidence" value="ECO:0007669"/>
    <property type="project" value="InterPro"/>
</dbReference>
<dbReference type="InterPro" id="IPR020629">
    <property type="entry name" value="FPG_Glyclase"/>
</dbReference>
<comment type="catalytic activity">
    <reaction evidence="14 15">
        <text>2'-deoxyribonucleotide-(2'-deoxyribose 5'-phosphate)-2'-deoxyribonucleotide-DNA = a 3'-end 2'-deoxyribonucleotide-(2,3-dehydro-2,3-deoxyribose 5'-phosphate)-DNA + a 5'-end 5'-phospho-2'-deoxyribonucleoside-DNA + H(+)</text>
        <dbReference type="Rhea" id="RHEA:66592"/>
        <dbReference type="Rhea" id="RHEA-COMP:13180"/>
        <dbReference type="Rhea" id="RHEA-COMP:16897"/>
        <dbReference type="Rhea" id="RHEA-COMP:17067"/>
        <dbReference type="ChEBI" id="CHEBI:15378"/>
        <dbReference type="ChEBI" id="CHEBI:136412"/>
        <dbReference type="ChEBI" id="CHEBI:157695"/>
        <dbReference type="ChEBI" id="CHEBI:167181"/>
        <dbReference type="EC" id="4.2.99.18"/>
    </reaction>
</comment>
<keyword evidence="6 15" id="KW-0863">Zinc-finger</keyword>
<keyword evidence="12 15" id="KW-0511">Multifunctional enzyme</keyword>
<dbReference type="SMART" id="SM01232">
    <property type="entry name" value="H2TH"/>
    <property type="match status" value="1"/>
</dbReference>
<reference evidence="18 19" key="1">
    <citation type="submission" date="2019-03" db="EMBL/GenBank/DDBJ databases">
        <title>Freshwater and sediment microbial communities from various areas in North America, analyzing microbe dynamics in response to fracking.</title>
        <authorList>
            <person name="Lamendella R."/>
        </authorList>
    </citation>
    <scope>NUCLEOTIDE SEQUENCE [LARGE SCALE GENOMIC DNA]</scope>
    <source>
        <strain evidence="18 19">18_TX</strain>
    </source>
</reference>
<dbReference type="Gene3D" id="3.20.190.10">
    <property type="entry name" value="MutM-like, N-terminal"/>
    <property type="match status" value="1"/>
</dbReference>
<dbReference type="SUPFAM" id="SSF57716">
    <property type="entry name" value="Glucocorticoid receptor-like (DNA-binding domain)"/>
    <property type="match status" value="1"/>
</dbReference>
<dbReference type="FunFam" id="3.20.190.10:FF:000001">
    <property type="entry name" value="Formamidopyrimidine-DNA glycosylase"/>
    <property type="match status" value="1"/>
</dbReference>
<dbReference type="InterPro" id="IPR010663">
    <property type="entry name" value="Znf_FPG/IleRS"/>
</dbReference>
<feature type="binding site" evidence="15">
    <location>
        <position position="90"/>
    </location>
    <ligand>
        <name>DNA</name>
        <dbReference type="ChEBI" id="CHEBI:16991"/>
    </ligand>
</feature>
<dbReference type="InterPro" id="IPR015886">
    <property type="entry name" value="H2TH_FPG"/>
</dbReference>
<comment type="function">
    <text evidence="15">Involved in base excision repair of DNA damaged by oxidation or by mutagenic agents. Acts as DNA glycosylase that recognizes and removes damaged bases. Has a preference for oxidized purines, such as 7,8-dihydro-8-oxoguanine (8-oxoG). Has AP (apurinic/apyrimidinic) lyase activity and introduces nicks in the DNA strand. Cleaves the DNA backbone by beta-delta elimination to generate a single-strand break at the site of the removed base with both 3'- and 5'-phosphates.</text>
</comment>
<dbReference type="SMART" id="SM00898">
    <property type="entry name" value="Fapy_DNA_glyco"/>
    <property type="match status" value="1"/>
</dbReference>
<protein>
    <recommendedName>
        <fullName evidence="15">Formamidopyrimidine-DNA glycosylase</fullName>
        <shortName evidence="15">Fapy-DNA glycosylase</shortName>
        <ecNumber evidence="15">3.2.2.23</ecNumber>
    </recommendedName>
    <alternativeName>
        <fullName evidence="15">DNA-(apurinic or apyrimidinic site) lyase MutM</fullName>
        <shortName evidence="15">AP lyase MutM</shortName>
        <ecNumber evidence="15">4.2.99.18</ecNumber>
    </alternativeName>
</protein>
<dbReference type="EC" id="4.2.99.18" evidence="15"/>
<dbReference type="EC" id="3.2.2.23" evidence="15"/>
<keyword evidence="13 15" id="KW-0326">Glycosidase</keyword>
<keyword evidence="4 15" id="KW-0479">Metal-binding</keyword>
<keyword evidence="7 15" id="KW-0378">Hydrolase</keyword>
<evidence type="ECO:0000313" key="19">
    <source>
        <dbReference type="Proteomes" id="UP000295531"/>
    </source>
</evidence>
<evidence type="ECO:0000256" key="3">
    <source>
        <dbReference type="ARBA" id="ARBA00011245"/>
    </source>
</evidence>
<feature type="domain" description="Formamidopyrimidine-DNA glycosylase catalytic" evidence="17">
    <location>
        <begin position="2"/>
        <end position="112"/>
    </location>
</feature>
<evidence type="ECO:0000256" key="12">
    <source>
        <dbReference type="ARBA" id="ARBA00023268"/>
    </source>
</evidence>
<organism evidence="18 19">
    <name type="scientific">Idiomarina aquatica</name>
    <dbReference type="NCBI Taxonomy" id="1327752"/>
    <lineage>
        <taxon>Bacteria</taxon>
        <taxon>Pseudomonadati</taxon>
        <taxon>Pseudomonadota</taxon>
        <taxon>Gammaproteobacteria</taxon>
        <taxon>Alteromonadales</taxon>
        <taxon>Idiomarinaceae</taxon>
        <taxon>Idiomarina</taxon>
    </lineage>
</organism>
<evidence type="ECO:0000256" key="1">
    <source>
        <dbReference type="ARBA" id="ARBA00001668"/>
    </source>
</evidence>
<keyword evidence="5 15" id="KW-0227">DNA damage</keyword>
<gene>
    <name evidence="15" type="primary">mutM</name>
    <name evidence="15" type="synonym">fpg</name>
    <name evidence="18" type="ORF">DEU29_11816</name>
</gene>